<evidence type="ECO:0000313" key="5">
    <source>
        <dbReference type="EMBL" id="OEH92230.1"/>
    </source>
</evidence>
<gene>
    <name evidence="5" type="ORF">BFG57_02885</name>
</gene>
<accession>A0A1E5LDU8</accession>
<evidence type="ECO:0000256" key="1">
    <source>
        <dbReference type="ARBA" id="ARBA00023224"/>
    </source>
</evidence>
<dbReference type="STRING" id="1305675.BFG57_02885"/>
<dbReference type="Gene3D" id="1.10.287.950">
    <property type="entry name" value="Methyl-accepting chemotaxis protein"/>
    <property type="match status" value="1"/>
</dbReference>
<dbReference type="OrthoDB" id="9760371at2"/>
<dbReference type="PROSITE" id="PS50111">
    <property type="entry name" value="CHEMOTAXIS_TRANSDUC_2"/>
    <property type="match status" value="1"/>
</dbReference>
<feature type="domain" description="Methyl-accepting transducer" evidence="4">
    <location>
        <begin position="21"/>
        <end position="234"/>
    </location>
</feature>
<dbReference type="GO" id="GO:0016020">
    <property type="term" value="C:membrane"/>
    <property type="evidence" value="ECO:0007669"/>
    <property type="project" value="InterPro"/>
</dbReference>
<dbReference type="SMART" id="SM00283">
    <property type="entry name" value="MA"/>
    <property type="match status" value="1"/>
</dbReference>
<keyword evidence="3" id="KW-0175">Coiled coil</keyword>
<sequence length="258" mass="28799">MESDVRQDRKNVVQKAQQVMEEQKQYMNEFLKGAEEMVDTSSEISIVSQQVNGNVSKASVHTNEGIEKVAENVKFMDDLMEQSNAMLNKINTLTELSNSLIGIISSLKKFSSQTNLLALNASIEAARAGEAGRGFNVVAQEVRKLSDQSTKATKEAEDSITDLLKEIELIEEISNTGVSFAESGKEKANDSEQIFKDIKRFIDQVEQEKDQLVQLSTQLGEQSQNAKTLFISIAKNRETIAEGLEANNYYLNMNNKYV</sequence>
<comment type="caution">
    <text evidence="5">The sequence shown here is derived from an EMBL/GenBank/DDBJ whole genome shotgun (WGS) entry which is preliminary data.</text>
</comment>
<dbReference type="InterPro" id="IPR004089">
    <property type="entry name" value="MCPsignal_dom"/>
</dbReference>
<organism evidence="5 6">
    <name type="scientific">Bacillus solimangrovi</name>
    <dbReference type="NCBI Taxonomy" id="1305675"/>
    <lineage>
        <taxon>Bacteria</taxon>
        <taxon>Bacillati</taxon>
        <taxon>Bacillota</taxon>
        <taxon>Bacilli</taxon>
        <taxon>Bacillales</taxon>
        <taxon>Bacillaceae</taxon>
        <taxon>Bacillus</taxon>
    </lineage>
</organism>
<evidence type="ECO:0000313" key="6">
    <source>
        <dbReference type="Proteomes" id="UP000095209"/>
    </source>
</evidence>
<dbReference type="Proteomes" id="UP000095209">
    <property type="component" value="Unassembled WGS sequence"/>
</dbReference>
<keyword evidence="6" id="KW-1185">Reference proteome</keyword>
<dbReference type="PANTHER" id="PTHR32089">
    <property type="entry name" value="METHYL-ACCEPTING CHEMOTAXIS PROTEIN MCPB"/>
    <property type="match status" value="1"/>
</dbReference>
<dbReference type="PANTHER" id="PTHR32089:SF112">
    <property type="entry name" value="LYSOZYME-LIKE PROTEIN-RELATED"/>
    <property type="match status" value="1"/>
</dbReference>
<dbReference type="EMBL" id="MJEH01000033">
    <property type="protein sequence ID" value="OEH92230.1"/>
    <property type="molecule type" value="Genomic_DNA"/>
</dbReference>
<evidence type="ECO:0000256" key="2">
    <source>
        <dbReference type="PROSITE-ProRule" id="PRU00284"/>
    </source>
</evidence>
<evidence type="ECO:0000256" key="3">
    <source>
        <dbReference type="SAM" id="Coils"/>
    </source>
</evidence>
<protein>
    <recommendedName>
        <fullName evidence="4">Methyl-accepting transducer domain-containing protein</fullName>
    </recommendedName>
</protein>
<dbReference type="Pfam" id="PF00015">
    <property type="entry name" value="MCPsignal"/>
    <property type="match status" value="1"/>
</dbReference>
<dbReference type="AlphaFoldDB" id="A0A1E5LDU8"/>
<reference evidence="5 6" key="1">
    <citation type="submission" date="2016-08" db="EMBL/GenBank/DDBJ databases">
        <title>Genome of Bacillus solimangrovi GH2-4.</title>
        <authorList>
            <person name="Lim S."/>
            <person name="Kim B.-C."/>
        </authorList>
    </citation>
    <scope>NUCLEOTIDE SEQUENCE [LARGE SCALE GENOMIC DNA]</scope>
    <source>
        <strain evidence="5 6">GH2-4</strain>
    </source>
</reference>
<name>A0A1E5LDU8_9BACI</name>
<evidence type="ECO:0000259" key="4">
    <source>
        <dbReference type="PROSITE" id="PS50111"/>
    </source>
</evidence>
<feature type="coiled-coil region" evidence="3">
    <location>
        <begin position="198"/>
        <end position="225"/>
    </location>
</feature>
<keyword evidence="1 2" id="KW-0807">Transducer</keyword>
<proteinExistence type="predicted"/>
<dbReference type="SUPFAM" id="SSF58104">
    <property type="entry name" value="Methyl-accepting chemotaxis protein (MCP) signaling domain"/>
    <property type="match status" value="1"/>
</dbReference>
<dbReference type="GO" id="GO:0007165">
    <property type="term" value="P:signal transduction"/>
    <property type="evidence" value="ECO:0007669"/>
    <property type="project" value="UniProtKB-KW"/>
</dbReference>